<dbReference type="Pfam" id="PF01244">
    <property type="entry name" value="Peptidase_M19"/>
    <property type="match status" value="1"/>
</dbReference>
<evidence type="ECO:0000256" key="2">
    <source>
        <dbReference type="RuleBase" id="RU341113"/>
    </source>
</evidence>
<protein>
    <recommendedName>
        <fullName evidence="2">Dipeptidase</fullName>
        <ecNumber evidence="2">3.4.13.19</ecNumber>
    </recommendedName>
</protein>
<dbReference type="Proteomes" id="UP001521785">
    <property type="component" value="Unassembled WGS sequence"/>
</dbReference>
<dbReference type="InterPro" id="IPR032466">
    <property type="entry name" value="Metal_Hydrolase"/>
</dbReference>
<dbReference type="InterPro" id="IPR029063">
    <property type="entry name" value="SAM-dependent_MTases_sf"/>
</dbReference>
<keyword evidence="2" id="KW-0862">Zinc</keyword>
<dbReference type="EC" id="3.4.13.19" evidence="2"/>
<dbReference type="PROSITE" id="PS51365">
    <property type="entry name" value="RENAL_DIPEPTIDASE_2"/>
    <property type="match status" value="1"/>
</dbReference>
<dbReference type="EMBL" id="JAKJXO020000010">
    <property type="protein sequence ID" value="KAL1599500.1"/>
    <property type="molecule type" value="Genomic_DNA"/>
</dbReference>
<dbReference type="SUPFAM" id="SSF51556">
    <property type="entry name" value="Metallo-dependent hydrolases"/>
    <property type="match status" value="1"/>
</dbReference>
<comment type="similarity">
    <text evidence="2">Belongs to the metallo-dependent hydrolases superfamily. Peptidase M19 family.</text>
</comment>
<dbReference type="PANTHER" id="PTHR10443">
    <property type="entry name" value="MICROSOMAL DIPEPTIDASE"/>
    <property type="match status" value="1"/>
</dbReference>
<evidence type="ECO:0000313" key="5">
    <source>
        <dbReference type="Proteomes" id="UP001521785"/>
    </source>
</evidence>
<dbReference type="SUPFAM" id="SSF53335">
    <property type="entry name" value="S-adenosyl-L-methionine-dependent methyltransferases"/>
    <property type="match status" value="1"/>
</dbReference>
<feature type="domain" description="Methyltransferase" evidence="3">
    <location>
        <begin position="52"/>
        <end position="146"/>
    </location>
</feature>
<comment type="cofactor">
    <cofactor evidence="2">
        <name>Zn(2+)</name>
        <dbReference type="ChEBI" id="CHEBI:29105"/>
    </cofactor>
</comment>
<comment type="caution">
    <text evidence="4">The sequence shown here is derived from an EMBL/GenBank/DDBJ whole genome shotgun (WGS) entry which is preliminary data.</text>
</comment>
<keyword evidence="5" id="KW-1185">Reference proteome</keyword>
<evidence type="ECO:0000259" key="3">
    <source>
        <dbReference type="Pfam" id="PF13649"/>
    </source>
</evidence>
<comment type="catalytic activity">
    <reaction evidence="2">
        <text>an L-aminoacyl-L-amino acid + H2O = 2 an L-alpha-amino acid</text>
        <dbReference type="Rhea" id="RHEA:48940"/>
        <dbReference type="ChEBI" id="CHEBI:15377"/>
        <dbReference type="ChEBI" id="CHEBI:59869"/>
        <dbReference type="ChEBI" id="CHEBI:77460"/>
        <dbReference type="EC" id="3.4.13.19"/>
    </reaction>
</comment>
<dbReference type="PANTHER" id="PTHR10443:SF12">
    <property type="entry name" value="DIPEPTIDASE"/>
    <property type="match status" value="1"/>
</dbReference>
<keyword evidence="1 2" id="KW-0224">Dipeptidase</keyword>
<evidence type="ECO:0000256" key="1">
    <source>
        <dbReference type="ARBA" id="ARBA00022997"/>
    </source>
</evidence>
<accession>A0ABR3R4Y7</accession>
<gene>
    <name evidence="4" type="ORF">SLS60_007303</name>
</gene>
<reference evidence="4 5" key="1">
    <citation type="submission" date="2024-02" db="EMBL/GenBank/DDBJ databases">
        <title>De novo assembly and annotation of 12 fungi associated with fruit tree decline syndrome in Ontario, Canada.</title>
        <authorList>
            <person name="Sulman M."/>
            <person name="Ellouze W."/>
            <person name="Ilyukhin E."/>
        </authorList>
    </citation>
    <scope>NUCLEOTIDE SEQUENCE [LARGE SCALE GENOMIC DNA]</scope>
    <source>
        <strain evidence="4 5">M42-189</strain>
    </source>
</reference>
<dbReference type="Pfam" id="PF13649">
    <property type="entry name" value="Methyltransf_25"/>
    <property type="match status" value="1"/>
</dbReference>
<dbReference type="InterPro" id="IPR008257">
    <property type="entry name" value="Pept_M19"/>
</dbReference>
<dbReference type="Gene3D" id="3.40.50.150">
    <property type="entry name" value="Vaccinia Virus protein VP39"/>
    <property type="match status" value="1"/>
</dbReference>
<evidence type="ECO:0000313" key="4">
    <source>
        <dbReference type="EMBL" id="KAL1599500.1"/>
    </source>
</evidence>
<keyword evidence="2" id="KW-0479">Metal-binding</keyword>
<sequence length="426" mass="47706">MSNLDVVEDTYKGPRHDGEYERLRVQHELVKANMDGKLVLAPIDLTSSTITVLDSATADGYWLVDLAHSLHPQARLVGTDIASQYFLKADKPANIELHLHNIFEAWPNEYINAFDLVHQRFVLPVCNDAQSLDSIQKLFTCVKPGGYIQLHDGDMETIIEGPDRVAMTEFRDMMGMAWGIMGHNLSPGPKLAHWLREAGAADIQETLVFNECGPHVANQVQSERAISVLLALLDGAHLLLGNIPGFPSVQKLGQLKKDLEHELRTSLTQRYSAALAATERNVNDEALDRLKENGGIIMVTFLPELVSKHDDHQTLQTVVDHMLYIGQRIGFDHIGIGSDYDGMFRSVRGLEDTSRYPQLISEMLRRGISRSNIEKIIGMNIIRVLKEVERLGVGTDKTQPVLEDDLPDMWDDSLRKLISQTYPDAS</sequence>
<keyword evidence="2" id="KW-0378">Hydrolase</keyword>
<organism evidence="4 5">
    <name type="scientific">Paraconiothyrium brasiliense</name>
    <dbReference type="NCBI Taxonomy" id="300254"/>
    <lineage>
        <taxon>Eukaryota</taxon>
        <taxon>Fungi</taxon>
        <taxon>Dikarya</taxon>
        <taxon>Ascomycota</taxon>
        <taxon>Pezizomycotina</taxon>
        <taxon>Dothideomycetes</taxon>
        <taxon>Pleosporomycetidae</taxon>
        <taxon>Pleosporales</taxon>
        <taxon>Massarineae</taxon>
        <taxon>Didymosphaeriaceae</taxon>
        <taxon>Paraconiothyrium</taxon>
    </lineage>
</organism>
<keyword evidence="2" id="KW-0645">Protease</keyword>
<dbReference type="Gene3D" id="3.20.20.140">
    <property type="entry name" value="Metal-dependent hydrolases"/>
    <property type="match status" value="1"/>
</dbReference>
<keyword evidence="2" id="KW-0482">Metalloprotease</keyword>
<dbReference type="InterPro" id="IPR041698">
    <property type="entry name" value="Methyltransf_25"/>
</dbReference>
<name>A0ABR3R4Y7_9PLEO</name>
<proteinExistence type="inferred from homology"/>